<evidence type="ECO:0000313" key="1">
    <source>
        <dbReference type="EMBL" id="GAA6133079.1"/>
    </source>
</evidence>
<dbReference type="InterPro" id="IPR027417">
    <property type="entry name" value="P-loop_NTPase"/>
</dbReference>
<keyword evidence="2" id="KW-1185">Reference proteome</keyword>
<organism evidence="1 2">
    <name type="scientific">Halopseudomonas sabulinigri</name>
    <dbReference type="NCBI Taxonomy" id="472181"/>
    <lineage>
        <taxon>Bacteria</taxon>
        <taxon>Pseudomonadati</taxon>
        <taxon>Pseudomonadota</taxon>
        <taxon>Gammaproteobacteria</taxon>
        <taxon>Pseudomonadales</taxon>
        <taxon>Pseudomonadaceae</taxon>
        <taxon>Halopseudomonas</taxon>
    </lineage>
</organism>
<sequence>MRNERHNPVVLLAYISHCNLFPSPAQDAFMSTIHFVGGEKGGVGKSVVSRLLSQYFLDNGLLYAGFDADQSHATLTHYYPEFTQPIVLDDFESIDQIVELATDDEDKQLLVDLPSQSQRFLDRWLEDSGVLEMCEELGLKTVFWYVVDGGRDSVMLLQAFQQKYGAVMPFVVVKNHGRGNDFSDIDAVLSSAEVPQLVAVVDIPELHTATLHRIDKLALSFWSAINLKGSDGAQLSMMERQRTKVWLRKACQSIGEAFQRL</sequence>
<dbReference type="SUPFAM" id="SSF52540">
    <property type="entry name" value="P-loop containing nucleoside triphosphate hydrolases"/>
    <property type="match status" value="1"/>
</dbReference>
<reference evidence="1 2" key="1">
    <citation type="submission" date="2024-04" db="EMBL/GenBank/DDBJ databases">
        <title>Draft genome sequence of Halopseudomonas sabulinigri NBRC 116187.</title>
        <authorList>
            <person name="Miyakawa T."/>
            <person name="Kusuya Y."/>
            <person name="Miura T."/>
        </authorList>
    </citation>
    <scope>NUCLEOTIDE SEQUENCE [LARGE SCALE GENOMIC DNA]</scope>
    <source>
        <strain evidence="1 2">4NH20-0042</strain>
    </source>
</reference>
<evidence type="ECO:0000313" key="2">
    <source>
        <dbReference type="Proteomes" id="UP001486808"/>
    </source>
</evidence>
<protein>
    <recommendedName>
        <fullName evidence="3">Mobilization protein MobD</fullName>
    </recommendedName>
</protein>
<dbReference type="Proteomes" id="UP001486808">
    <property type="component" value="Unassembled WGS sequence"/>
</dbReference>
<accession>A0ABP9ZUE6</accession>
<gene>
    <name evidence="1" type="ORF">NBRC116187_34390</name>
</gene>
<name>A0ABP9ZUE6_9GAMM</name>
<dbReference type="EMBL" id="BAABWD010000006">
    <property type="protein sequence ID" value="GAA6133079.1"/>
    <property type="molecule type" value="Genomic_DNA"/>
</dbReference>
<dbReference type="RefSeq" id="WP_353390055.1">
    <property type="nucleotide sequence ID" value="NZ_BAABWD010000006.1"/>
</dbReference>
<comment type="caution">
    <text evidence="1">The sequence shown here is derived from an EMBL/GenBank/DDBJ whole genome shotgun (WGS) entry which is preliminary data.</text>
</comment>
<proteinExistence type="predicted"/>
<evidence type="ECO:0008006" key="3">
    <source>
        <dbReference type="Google" id="ProtNLM"/>
    </source>
</evidence>